<accession>A0A8S5QLT7</accession>
<sequence length="101" mass="11596">MDVGKLIDLYEQALSTNQSIMPEHITYLRSKLAGIRRFIYGPKMSQDIKNMFTHLMEKTVPSSYVGYVDIGGKLEMRNLTERTVLMQSKFLDEVIEAASVY</sequence>
<name>A0A8S5QLT7_9CAUD</name>
<proteinExistence type="predicted"/>
<reference evidence="1" key="1">
    <citation type="journal article" date="2021" name="Proc. Natl. Acad. Sci. U.S.A.">
        <title>A Catalog of Tens of Thousands of Viruses from Human Metagenomes Reveals Hidden Associations with Chronic Diseases.</title>
        <authorList>
            <person name="Tisza M.J."/>
            <person name="Buck C.B."/>
        </authorList>
    </citation>
    <scope>NUCLEOTIDE SEQUENCE</scope>
    <source>
        <strain evidence="1">CtYsL76</strain>
    </source>
</reference>
<dbReference type="EMBL" id="BK015689">
    <property type="protein sequence ID" value="DAE19954.1"/>
    <property type="molecule type" value="Genomic_DNA"/>
</dbReference>
<protein>
    <submittedName>
        <fullName evidence="1">Uncharacterized protein</fullName>
    </submittedName>
</protein>
<evidence type="ECO:0000313" key="1">
    <source>
        <dbReference type="EMBL" id="DAE19954.1"/>
    </source>
</evidence>
<organism evidence="1">
    <name type="scientific">CrAss-like virus sp. ctYsL76</name>
    <dbReference type="NCBI Taxonomy" id="2826826"/>
    <lineage>
        <taxon>Viruses</taxon>
        <taxon>Duplodnaviria</taxon>
        <taxon>Heunggongvirae</taxon>
        <taxon>Uroviricota</taxon>
        <taxon>Caudoviricetes</taxon>
        <taxon>Crassvirales</taxon>
    </lineage>
</organism>